<comment type="similarity">
    <text evidence="1">Belongs to the ABC transporter superfamily.</text>
</comment>
<dbReference type="SMART" id="SM00382">
    <property type="entry name" value="AAA"/>
    <property type="match status" value="1"/>
</dbReference>
<keyword evidence="2" id="KW-0813">Transport</keyword>
<feature type="region of interest" description="Disordered" evidence="5">
    <location>
        <begin position="1"/>
        <end position="25"/>
    </location>
</feature>
<dbReference type="InterPro" id="IPR027417">
    <property type="entry name" value="P-loop_NTPase"/>
</dbReference>
<evidence type="ECO:0000256" key="3">
    <source>
        <dbReference type="ARBA" id="ARBA00022741"/>
    </source>
</evidence>
<evidence type="ECO:0000256" key="4">
    <source>
        <dbReference type="ARBA" id="ARBA00022840"/>
    </source>
</evidence>
<name>A0A0M9AN63_9EURY</name>
<dbReference type="GO" id="GO:0005524">
    <property type="term" value="F:ATP binding"/>
    <property type="evidence" value="ECO:0007669"/>
    <property type="project" value="UniProtKB-KW"/>
</dbReference>
<dbReference type="Pfam" id="PF00005">
    <property type="entry name" value="ABC_tran"/>
    <property type="match status" value="1"/>
</dbReference>
<dbReference type="SUPFAM" id="SSF52540">
    <property type="entry name" value="P-loop containing nucleoside triphosphate hydrolases"/>
    <property type="match status" value="1"/>
</dbReference>
<dbReference type="GO" id="GO:0016887">
    <property type="term" value="F:ATP hydrolysis activity"/>
    <property type="evidence" value="ECO:0007669"/>
    <property type="project" value="InterPro"/>
</dbReference>
<evidence type="ECO:0000256" key="1">
    <source>
        <dbReference type="ARBA" id="ARBA00005417"/>
    </source>
</evidence>
<proteinExistence type="inferred from homology"/>
<dbReference type="RefSeq" id="WP_053966681.1">
    <property type="nucleotide sequence ID" value="NZ_LIUF01000001.1"/>
</dbReference>
<keyword evidence="4 7" id="KW-0067">ATP-binding</keyword>
<dbReference type="Gene3D" id="3.40.50.300">
    <property type="entry name" value="P-loop containing nucleotide triphosphate hydrolases"/>
    <property type="match status" value="1"/>
</dbReference>
<gene>
    <name evidence="7" type="ORF">AMS69_03405</name>
</gene>
<feature type="compositionally biased region" description="Polar residues" evidence="5">
    <location>
        <begin position="1"/>
        <end position="16"/>
    </location>
</feature>
<keyword evidence="3" id="KW-0547">Nucleotide-binding</keyword>
<dbReference type="InterPro" id="IPR050763">
    <property type="entry name" value="ABC_transporter_ATP-binding"/>
</dbReference>
<reference evidence="7 8" key="1">
    <citation type="submission" date="2015-08" db="EMBL/GenBank/DDBJ databases">
        <title>Genomes of Isolates from Cabo Rojo, PR.</title>
        <authorList>
            <person name="Sanchez-Nieves R.L."/>
            <person name="Montalvo-Rodriguez R."/>
        </authorList>
    </citation>
    <scope>NUCLEOTIDE SEQUENCE [LARGE SCALE GENOMIC DNA]</scope>
    <source>
        <strain evidence="7 8">SL3</strain>
    </source>
</reference>
<accession>A0A0M9AN63</accession>
<feature type="domain" description="ABC transporter" evidence="6">
    <location>
        <begin position="28"/>
        <end position="264"/>
    </location>
</feature>
<dbReference type="PANTHER" id="PTHR42711:SF5">
    <property type="entry name" value="ABC TRANSPORTER ATP-BINDING PROTEIN NATA"/>
    <property type="match status" value="1"/>
</dbReference>
<dbReference type="PATRIC" id="fig|1705562.3.peg.1637"/>
<dbReference type="STRING" id="1705562.AMS69_03405"/>
<keyword evidence="8" id="KW-1185">Reference proteome</keyword>
<protein>
    <submittedName>
        <fullName evidence="7">ABC transporter ATP-binding protein</fullName>
    </submittedName>
</protein>
<evidence type="ECO:0000313" key="8">
    <source>
        <dbReference type="Proteomes" id="UP000037729"/>
    </source>
</evidence>
<dbReference type="PROSITE" id="PS50893">
    <property type="entry name" value="ABC_TRANSPORTER_2"/>
    <property type="match status" value="1"/>
</dbReference>
<dbReference type="Proteomes" id="UP000037729">
    <property type="component" value="Unassembled WGS sequence"/>
</dbReference>
<dbReference type="OrthoDB" id="87732at2157"/>
<dbReference type="CDD" id="cd03230">
    <property type="entry name" value="ABC_DR_subfamily_A"/>
    <property type="match status" value="1"/>
</dbReference>
<dbReference type="InterPro" id="IPR003439">
    <property type="entry name" value="ABC_transporter-like_ATP-bd"/>
</dbReference>
<dbReference type="InterPro" id="IPR003593">
    <property type="entry name" value="AAA+_ATPase"/>
</dbReference>
<dbReference type="AlphaFoldDB" id="A0A0M9AN63"/>
<sequence length="343" mass="37254">MSSQRPPRQSPRTAEQSAAPRDGSTPALVVEGLSKQFGSGADAVTAVDDVSFRIEQGTVVGLLGPNGAGKTTTIKSILGLVLPDSGSVRVQGIDMSEHPRAAYRHVDGMLEGARNDYWRLTVRENLRYFSTIKGVKPAAVADRHERLLAKLDLLEKADEPVRDLSRGMKQKVSLASVLASESELVFLDEPTLGLDVESSLTLRRELRRIVDERDLTAVVSSHDMDVIEDVCDRVIIMNNGEIIADDSVAAVLDQFTANAFAVTSPDITDALLATIRERFEVVDVTSVERGRLVEVATDSDGFYRLLALCRDHSVTLTGVGTVEPDLEDVFVEITGQERSGPGR</sequence>
<comment type="caution">
    <text evidence="7">The sequence shown here is derived from an EMBL/GenBank/DDBJ whole genome shotgun (WGS) entry which is preliminary data.</text>
</comment>
<evidence type="ECO:0000256" key="2">
    <source>
        <dbReference type="ARBA" id="ARBA00022448"/>
    </source>
</evidence>
<dbReference type="PANTHER" id="PTHR42711">
    <property type="entry name" value="ABC TRANSPORTER ATP-BINDING PROTEIN"/>
    <property type="match status" value="1"/>
</dbReference>
<organism evidence="7 8">
    <name type="scientific">Haloarcula rubripromontorii</name>
    <dbReference type="NCBI Taxonomy" id="1705562"/>
    <lineage>
        <taxon>Archaea</taxon>
        <taxon>Methanobacteriati</taxon>
        <taxon>Methanobacteriota</taxon>
        <taxon>Stenosarchaea group</taxon>
        <taxon>Halobacteria</taxon>
        <taxon>Halobacteriales</taxon>
        <taxon>Haloarculaceae</taxon>
        <taxon>Haloarcula</taxon>
    </lineage>
</organism>
<dbReference type="EMBL" id="LIUF01000001">
    <property type="protein sequence ID" value="KOX94918.1"/>
    <property type="molecule type" value="Genomic_DNA"/>
</dbReference>
<evidence type="ECO:0000259" key="6">
    <source>
        <dbReference type="PROSITE" id="PS50893"/>
    </source>
</evidence>
<evidence type="ECO:0000313" key="7">
    <source>
        <dbReference type="EMBL" id="KOX94918.1"/>
    </source>
</evidence>
<evidence type="ECO:0000256" key="5">
    <source>
        <dbReference type="SAM" id="MobiDB-lite"/>
    </source>
</evidence>